<evidence type="ECO:0000313" key="1">
    <source>
        <dbReference type="EMBL" id="JAD85727.1"/>
    </source>
</evidence>
<dbReference type="AlphaFoldDB" id="A0A0A9DPM3"/>
<sequence>MSCGNLGNTSTQSYLSFICNVKGYNKTQYGLTVDCGLGLLLDFKMDQTLLTMLTRTFCSLVTNYYSVETFVQMLQIIGKCKSFRICCTMIDEESSSQCFRTLC</sequence>
<reference evidence="1" key="1">
    <citation type="submission" date="2014-09" db="EMBL/GenBank/DDBJ databases">
        <authorList>
            <person name="Magalhaes I.L.F."/>
            <person name="Oliveira U."/>
            <person name="Santos F.R."/>
            <person name="Vidigal T.H.D.A."/>
            <person name="Brescovit A.D."/>
            <person name="Santos A.J."/>
        </authorList>
    </citation>
    <scope>NUCLEOTIDE SEQUENCE</scope>
    <source>
        <tissue evidence="1">Shoot tissue taken approximately 20 cm above the soil surface</tissue>
    </source>
</reference>
<reference evidence="1" key="2">
    <citation type="journal article" date="2015" name="Data Brief">
        <title>Shoot transcriptome of the giant reed, Arundo donax.</title>
        <authorList>
            <person name="Barrero R.A."/>
            <person name="Guerrero F.D."/>
            <person name="Moolhuijzen P."/>
            <person name="Goolsby J.A."/>
            <person name="Tidwell J."/>
            <person name="Bellgard S.E."/>
            <person name="Bellgard M.I."/>
        </authorList>
    </citation>
    <scope>NUCLEOTIDE SEQUENCE</scope>
    <source>
        <tissue evidence="1">Shoot tissue taken approximately 20 cm above the soil surface</tissue>
    </source>
</reference>
<dbReference type="EMBL" id="GBRH01212168">
    <property type="protein sequence ID" value="JAD85727.1"/>
    <property type="molecule type" value="Transcribed_RNA"/>
</dbReference>
<protein>
    <submittedName>
        <fullName evidence="1">Uncharacterized protein</fullName>
    </submittedName>
</protein>
<name>A0A0A9DPM3_ARUDO</name>
<accession>A0A0A9DPM3</accession>
<organism evidence="1">
    <name type="scientific">Arundo donax</name>
    <name type="common">Giant reed</name>
    <name type="synonym">Donax arundinaceus</name>
    <dbReference type="NCBI Taxonomy" id="35708"/>
    <lineage>
        <taxon>Eukaryota</taxon>
        <taxon>Viridiplantae</taxon>
        <taxon>Streptophyta</taxon>
        <taxon>Embryophyta</taxon>
        <taxon>Tracheophyta</taxon>
        <taxon>Spermatophyta</taxon>
        <taxon>Magnoliopsida</taxon>
        <taxon>Liliopsida</taxon>
        <taxon>Poales</taxon>
        <taxon>Poaceae</taxon>
        <taxon>PACMAD clade</taxon>
        <taxon>Arundinoideae</taxon>
        <taxon>Arundineae</taxon>
        <taxon>Arundo</taxon>
    </lineage>
</organism>
<proteinExistence type="predicted"/>